<evidence type="ECO:0000313" key="2">
    <source>
        <dbReference type="Proteomes" id="UP000481153"/>
    </source>
</evidence>
<dbReference type="VEuPathDB" id="FungiDB:AeMF1_016292"/>
<sequence length="159" mass="18403">MHLTSSSHSNYKDEELVAAPRYLLRHFSILPLTDAMDESTERPSLALPRLSSMLQLFHSSFRMERGHDDAATCPADLVARIESLRHLPGPHDVGFESPLPPLEQRRLKALLDMAMRNMTPPPLRFKTNSRYMDNQHLVQRSKASRRRRVKCLPCRFPWC</sequence>
<organism evidence="1 2">
    <name type="scientific">Aphanomyces euteiches</name>
    <dbReference type="NCBI Taxonomy" id="100861"/>
    <lineage>
        <taxon>Eukaryota</taxon>
        <taxon>Sar</taxon>
        <taxon>Stramenopiles</taxon>
        <taxon>Oomycota</taxon>
        <taxon>Saprolegniomycetes</taxon>
        <taxon>Saprolegniales</taxon>
        <taxon>Verrucalvaceae</taxon>
        <taxon>Aphanomyces</taxon>
    </lineage>
</organism>
<dbReference type="AlphaFoldDB" id="A0A6G0WS62"/>
<protein>
    <submittedName>
        <fullName evidence="1">Uncharacterized protein</fullName>
    </submittedName>
</protein>
<gene>
    <name evidence="1" type="ORF">Ae201684_012285</name>
</gene>
<name>A0A6G0WS62_9STRA</name>
<proteinExistence type="predicted"/>
<keyword evidence="2" id="KW-1185">Reference proteome</keyword>
<reference evidence="1 2" key="1">
    <citation type="submission" date="2019-07" db="EMBL/GenBank/DDBJ databases">
        <title>Genomics analysis of Aphanomyces spp. identifies a new class of oomycete effector associated with host adaptation.</title>
        <authorList>
            <person name="Gaulin E."/>
        </authorList>
    </citation>
    <scope>NUCLEOTIDE SEQUENCE [LARGE SCALE GENOMIC DNA]</scope>
    <source>
        <strain evidence="1 2">ATCC 201684</strain>
    </source>
</reference>
<comment type="caution">
    <text evidence="1">The sequence shown here is derived from an EMBL/GenBank/DDBJ whole genome shotgun (WGS) entry which is preliminary data.</text>
</comment>
<dbReference type="EMBL" id="VJMJ01000155">
    <property type="protein sequence ID" value="KAF0730284.1"/>
    <property type="molecule type" value="Genomic_DNA"/>
</dbReference>
<evidence type="ECO:0000313" key="1">
    <source>
        <dbReference type="EMBL" id="KAF0730284.1"/>
    </source>
</evidence>
<accession>A0A6G0WS62</accession>
<dbReference type="Proteomes" id="UP000481153">
    <property type="component" value="Unassembled WGS sequence"/>
</dbReference>